<proteinExistence type="predicted"/>
<dbReference type="AlphaFoldDB" id="A0A378QT08"/>
<evidence type="ECO:0000313" key="2">
    <source>
        <dbReference type="EMBL" id="STZ03811.1"/>
    </source>
</evidence>
<organism evidence="2 3">
    <name type="scientific">Moraxella equi</name>
    <dbReference type="NCBI Taxonomy" id="60442"/>
    <lineage>
        <taxon>Bacteria</taxon>
        <taxon>Pseudomonadati</taxon>
        <taxon>Pseudomonadota</taxon>
        <taxon>Gammaproteobacteria</taxon>
        <taxon>Moraxellales</taxon>
        <taxon>Moraxellaceae</taxon>
        <taxon>Moraxella</taxon>
    </lineage>
</organism>
<dbReference type="InterPro" id="IPR045572">
    <property type="entry name" value="RE_endonuc_C"/>
</dbReference>
<protein>
    <submittedName>
        <fullName evidence="2">Type III restriction-modification system StyLTI enzyme res</fullName>
    </submittedName>
</protein>
<dbReference type="Proteomes" id="UP000254618">
    <property type="component" value="Unassembled WGS sequence"/>
</dbReference>
<dbReference type="EMBL" id="UGQF01000001">
    <property type="protein sequence ID" value="STZ03811.1"/>
    <property type="molecule type" value="Genomic_DNA"/>
</dbReference>
<reference evidence="2 3" key="1">
    <citation type="submission" date="2018-06" db="EMBL/GenBank/DDBJ databases">
        <authorList>
            <consortium name="Pathogen Informatics"/>
            <person name="Doyle S."/>
        </authorList>
    </citation>
    <scope>NUCLEOTIDE SEQUENCE [LARGE SCALE GENOMIC DNA]</scope>
    <source>
        <strain evidence="2 3">NCTC11012</strain>
    </source>
</reference>
<name>A0A378QT08_9GAMM</name>
<evidence type="ECO:0000313" key="3">
    <source>
        <dbReference type="Proteomes" id="UP000254618"/>
    </source>
</evidence>
<dbReference type="Pfam" id="PF19778">
    <property type="entry name" value="RE_endonuc"/>
    <property type="match status" value="1"/>
</dbReference>
<sequence length="96" mass="11006">MISCSFILCGCVVVFKFGWYIVKTAKGDVLNLVLESKGVKDKDGLRQQESQKIRHAERWFNAMNEQGAMNVRFVTQFESDRVVDIIKQNLSGFTEK</sequence>
<dbReference type="GO" id="GO:0015668">
    <property type="term" value="F:type III site-specific deoxyribonuclease activity"/>
    <property type="evidence" value="ECO:0007669"/>
    <property type="project" value="InterPro"/>
</dbReference>
<evidence type="ECO:0000259" key="1">
    <source>
        <dbReference type="Pfam" id="PF19778"/>
    </source>
</evidence>
<dbReference type="REBASE" id="406190">
    <property type="entry name" value="Meq11012ORF2073P"/>
</dbReference>
<gene>
    <name evidence="2" type="ORF">NCTC11012_02066</name>
</gene>
<accession>A0A378QT08</accession>
<feature type="domain" description="Type III restriction enzyme C-terminal endonuclease" evidence="1">
    <location>
        <begin position="19"/>
        <end position="75"/>
    </location>
</feature>